<gene>
    <name evidence="3" type="ORF">HOLleu_32285</name>
</gene>
<dbReference type="Gene3D" id="3.30.1140.40">
    <property type="entry name" value="Tctex-1"/>
    <property type="match status" value="1"/>
</dbReference>
<dbReference type="InterPro" id="IPR005334">
    <property type="entry name" value="Tctex-1-like"/>
</dbReference>
<dbReference type="AlphaFoldDB" id="A0A9Q0YTS7"/>
<dbReference type="GO" id="GO:0005868">
    <property type="term" value="C:cytoplasmic dynein complex"/>
    <property type="evidence" value="ECO:0007669"/>
    <property type="project" value="TreeGrafter"/>
</dbReference>
<proteinExistence type="inferred from homology"/>
<organism evidence="3 4">
    <name type="scientific">Holothuria leucospilota</name>
    <name type="common">Black long sea cucumber</name>
    <name type="synonym">Mertensiothuria leucospilota</name>
    <dbReference type="NCBI Taxonomy" id="206669"/>
    <lineage>
        <taxon>Eukaryota</taxon>
        <taxon>Metazoa</taxon>
        <taxon>Echinodermata</taxon>
        <taxon>Eleutherozoa</taxon>
        <taxon>Echinozoa</taxon>
        <taxon>Holothuroidea</taxon>
        <taxon>Aspidochirotacea</taxon>
        <taxon>Aspidochirotida</taxon>
        <taxon>Holothuriidae</taxon>
        <taxon>Holothuria</taxon>
    </lineage>
</organism>
<feature type="region of interest" description="Disordered" evidence="2">
    <location>
        <begin position="1"/>
        <end position="45"/>
    </location>
</feature>
<dbReference type="GO" id="GO:0045505">
    <property type="term" value="F:dynein intermediate chain binding"/>
    <property type="evidence" value="ECO:0007669"/>
    <property type="project" value="TreeGrafter"/>
</dbReference>
<dbReference type="EMBL" id="JAIZAY010000016">
    <property type="protein sequence ID" value="KAJ8027209.1"/>
    <property type="molecule type" value="Genomic_DNA"/>
</dbReference>
<comment type="similarity">
    <text evidence="1">Belongs to the dynein light chain Tctex-type family.</text>
</comment>
<feature type="compositionally biased region" description="Polar residues" evidence="2">
    <location>
        <begin position="17"/>
        <end position="38"/>
    </location>
</feature>
<comment type="caution">
    <text evidence="3">The sequence shown here is derived from an EMBL/GenBank/DDBJ whole genome shotgun (WGS) entry which is preliminary data.</text>
</comment>
<protein>
    <submittedName>
        <fullName evidence="3">Tctex1 domain-containing protein 1</fullName>
    </submittedName>
</protein>
<dbReference type="Pfam" id="PF03645">
    <property type="entry name" value="Tctex-1"/>
    <property type="match status" value="1"/>
</dbReference>
<dbReference type="CDD" id="cd21451">
    <property type="entry name" value="DLC-like_TCTEX1D"/>
    <property type="match status" value="1"/>
</dbReference>
<evidence type="ECO:0000256" key="2">
    <source>
        <dbReference type="SAM" id="MobiDB-lite"/>
    </source>
</evidence>
<accession>A0A9Q0YTS7</accession>
<feature type="compositionally biased region" description="Basic and acidic residues" evidence="2">
    <location>
        <begin position="81"/>
        <end position="95"/>
    </location>
</feature>
<evidence type="ECO:0000313" key="4">
    <source>
        <dbReference type="Proteomes" id="UP001152320"/>
    </source>
</evidence>
<reference evidence="3" key="1">
    <citation type="submission" date="2021-10" db="EMBL/GenBank/DDBJ databases">
        <title>Tropical sea cucumber genome reveals ecological adaptation and Cuvierian tubules defense mechanism.</title>
        <authorList>
            <person name="Chen T."/>
        </authorList>
    </citation>
    <scope>NUCLEOTIDE SEQUENCE</scope>
    <source>
        <strain evidence="3">Nanhai2018</strain>
        <tissue evidence="3">Muscle</tissue>
    </source>
</reference>
<dbReference type="GO" id="GO:0005737">
    <property type="term" value="C:cytoplasm"/>
    <property type="evidence" value="ECO:0007669"/>
    <property type="project" value="TreeGrafter"/>
</dbReference>
<dbReference type="PANTHER" id="PTHR21255:SF65">
    <property type="entry name" value="TCTEX1 DOMAIN-CONTAINING PROTEIN 2"/>
    <property type="match status" value="1"/>
</dbReference>
<evidence type="ECO:0000313" key="3">
    <source>
        <dbReference type="EMBL" id="KAJ8027209.1"/>
    </source>
</evidence>
<sequence>MEEIGSATIDNGKKSPSVKSLSKRLSYSDVSVLSNNSPQPRPNSRWDLIRRRVKMTTGPSAGVAHPTGLRAILKRVSSKKHPLDSERESQDEVQKENTYQLGPNRPFATRQVREAIQDILVALLQDQPYDVTKAGKLTKRITEAVKTRVKAMKFSRHKLVVHTVMGSKAGQGVQVGSRCLWNQNTDNSATCSIENKYLFTVITVYGIYFE</sequence>
<dbReference type="GO" id="GO:0007018">
    <property type="term" value="P:microtubule-based movement"/>
    <property type="evidence" value="ECO:0007669"/>
    <property type="project" value="TreeGrafter"/>
</dbReference>
<name>A0A9Q0YTS7_HOLLE</name>
<dbReference type="PANTHER" id="PTHR21255">
    <property type="entry name" value="T-COMPLEX-ASSOCIATED-TESTIS-EXPRESSED 1/ DYNEIN LIGHT CHAIN"/>
    <property type="match status" value="1"/>
</dbReference>
<dbReference type="InterPro" id="IPR038586">
    <property type="entry name" value="Tctex-1-like_sf"/>
</dbReference>
<keyword evidence="4" id="KW-1185">Reference proteome</keyword>
<feature type="region of interest" description="Disordered" evidence="2">
    <location>
        <begin position="76"/>
        <end position="104"/>
    </location>
</feature>
<dbReference type="Proteomes" id="UP001152320">
    <property type="component" value="Chromosome 16"/>
</dbReference>
<evidence type="ECO:0000256" key="1">
    <source>
        <dbReference type="ARBA" id="ARBA00005361"/>
    </source>
</evidence>
<dbReference type="OrthoDB" id="10260741at2759"/>